<evidence type="ECO:0000313" key="2">
    <source>
        <dbReference type="Proteomes" id="UP000018198"/>
    </source>
</evidence>
<accession>T2JCE5</accession>
<reference evidence="1 2" key="1">
    <citation type="submission" date="2013-01" db="EMBL/GenBank/DDBJ databases">
        <authorList>
            <person name="Bench S."/>
        </authorList>
    </citation>
    <scope>NUCLEOTIDE SEQUENCE [LARGE SCALE GENOMIC DNA]</scope>
    <source>
        <strain evidence="1 2">WH 0401</strain>
    </source>
</reference>
<evidence type="ECO:0000313" key="1">
    <source>
        <dbReference type="EMBL" id="CCQ62880.1"/>
    </source>
</evidence>
<reference evidence="1 2" key="2">
    <citation type="submission" date="2013-09" db="EMBL/GenBank/DDBJ databases">
        <title>Whole genome comparison of six Crocosphaera watsonii strains with differing phenotypes.</title>
        <authorList>
            <person name="Bench S.R."/>
            <person name="Heller P."/>
            <person name="Frank I."/>
            <person name="Arciniega M."/>
            <person name="Shilova I.N."/>
            <person name="Zehr J.P."/>
        </authorList>
    </citation>
    <scope>NUCLEOTIDE SEQUENCE [LARGE SCALE GENOMIC DNA]</scope>
    <source>
        <strain evidence="1 2">WH 0401</strain>
    </source>
</reference>
<sequence>MVKEMIQAMGGWMEEGNLSLEEMQDQQTLFEIGNEVGLQMYGICPNRMNEIGNQFSNGSL</sequence>
<comment type="caution">
    <text evidence="1">The sequence shown here is derived from an EMBL/GenBank/DDBJ whole genome shotgun (WGS) entry which is preliminary data.</text>
</comment>
<protein>
    <submittedName>
        <fullName evidence="1">Uncharacterized protein</fullName>
    </submittedName>
</protein>
<organism evidence="1 2">
    <name type="scientific">Crocosphaera watsonii WH 0401</name>
    <dbReference type="NCBI Taxonomy" id="555881"/>
    <lineage>
        <taxon>Bacteria</taxon>
        <taxon>Bacillati</taxon>
        <taxon>Cyanobacteriota</taxon>
        <taxon>Cyanophyceae</taxon>
        <taxon>Oscillatoriophycideae</taxon>
        <taxon>Chroococcales</taxon>
        <taxon>Aphanothecaceae</taxon>
        <taxon>Crocosphaera</taxon>
    </lineage>
</organism>
<dbReference type="AlphaFoldDB" id="T2JCE5"/>
<gene>
    <name evidence="1" type="ORF">CWATWH0401_1197</name>
</gene>
<proteinExistence type="predicted"/>
<name>T2JCE5_CROWT</name>
<dbReference type="EMBL" id="CAQM01000608">
    <property type="protein sequence ID" value="CCQ62880.1"/>
    <property type="molecule type" value="Genomic_DNA"/>
</dbReference>
<dbReference type="Proteomes" id="UP000018198">
    <property type="component" value="Unassembled WGS sequence"/>
</dbReference>